<keyword evidence="6 8" id="KW-0449">Lipoprotein</keyword>
<evidence type="ECO:0000313" key="14">
    <source>
        <dbReference type="EMBL" id="TGC38465.1"/>
    </source>
</evidence>
<dbReference type="InterPro" id="IPR012997">
    <property type="entry name" value="RplA"/>
</dbReference>
<keyword evidence="5 8" id="KW-0456">Lyase</keyword>
<dbReference type="Gene3D" id="3.30.70.1070">
    <property type="entry name" value="Sporulation related repeat"/>
    <property type="match status" value="1"/>
</dbReference>
<comment type="function">
    <text evidence="8">Lytic transglycosylase with a strong preference for naked glycan strands that lack stem peptides.</text>
</comment>
<dbReference type="Gene3D" id="2.40.40.10">
    <property type="entry name" value="RlpA-like domain"/>
    <property type="match status" value="1"/>
</dbReference>
<dbReference type="AlphaFoldDB" id="A0A3U7YJF8"/>
<dbReference type="EC" id="4.2.2.-" evidence="8"/>
<dbReference type="Proteomes" id="UP000298415">
    <property type="component" value="Unassembled WGS sequence"/>
</dbReference>
<evidence type="ECO:0000256" key="2">
    <source>
        <dbReference type="ARBA" id="ARBA00022729"/>
    </source>
</evidence>
<evidence type="ECO:0000256" key="6">
    <source>
        <dbReference type="ARBA" id="ARBA00023288"/>
    </source>
</evidence>
<reference evidence="13" key="3">
    <citation type="submission" date="2019-10" db="EMBL/GenBank/DDBJ databases">
        <authorList>
            <consortium name="NCBI Pathogen Detection Project"/>
        </authorList>
    </citation>
    <scope>NUCLEOTIDE SEQUENCE</scope>
    <source>
        <strain evidence="13">Salmonella enterica</strain>
    </source>
</reference>
<evidence type="ECO:0000256" key="7">
    <source>
        <dbReference type="ARBA" id="ARBA00023316"/>
    </source>
</evidence>
<evidence type="ECO:0000259" key="12">
    <source>
        <dbReference type="PROSITE" id="PS51724"/>
    </source>
</evidence>
<dbReference type="CDD" id="cd22268">
    <property type="entry name" value="DPBB_RlpA-like"/>
    <property type="match status" value="1"/>
</dbReference>
<evidence type="ECO:0000256" key="1">
    <source>
        <dbReference type="ARBA" id="ARBA00022475"/>
    </source>
</evidence>
<accession>A0A3U7YJF8</accession>
<evidence type="ECO:0000313" key="16">
    <source>
        <dbReference type="Proteomes" id="UP000297783"/>
    </source>
</evidence>
<keyword evidence="4 8" id="KW-0564">Palmitate</keyword>
<gene>
    <name evidence="8 13" type="primary">rlpA</name>
    <name evidence="14" type="ORF">C9E93_15470</name>
    <name evidence="15" type="ORF">C9F05_01625</name>
    <name evidence="13" type="ORF">GB085_07980</name>
</gene>
<dbReference type="InterPro" id="IPR034718">
    <property type="entry name" value="RlpA"/>
</dbReference>
<feature type="chain" id="PRO_5034647572" description="Endolytic peptidoglycan transglycosylase RlpA" evidence="11">
    <location>
        <begin position="19"/>
        <end position="377"/>
    </location>
</feature>
<evidence type="ECO:0000256" key="11">
    <source>
        <dbReference type="SAM" id="SignalP"/>
    </source>
</evidence>
<dbReference type="PROSITE" id="PS51724">
    <property type="entry name" value="SPOR"/>
    <property type="match status" value="1"/>
</dbReference>
<keyword evidence="1 8" id="KW-1003">Cell membrane</keyword>
<dbReference type="EMBL" id="PYKE01000028">
    <property type="protein sequence ID" value="TGD02696.1"/>
    <property type="molecule type" value="Genomic_DNA"/>
</dbReference>
<name>A0A3U7YJF8_SALET</name>
<keyword evidence="3 8" id="KW-0472">Membrane</keyword>
<evidence type="ECO:0000313" key="17">
    <source>
        <dbReference type="Proteomes" id="UP000298415"/>
    </source>
</evidence>
<evidence type="ECO:0000256" key="5">
    <source>
        <dbReference type="ARBA" id="ARBA00023239"/>
    </source>
</evidence>
<evidence type="ECO:0000313" key="15">
    <source>
        <dbReference type="EMBL" id="TGD02696.1"/>
    </source>
</evidence>
<dbReference type="Proteomes" id="UP000297783">
    <property type="component" value="Unassembled WGS sequence"/>
</dbReference>
<keyword evidence="7 8" id="KW-0961">Cell wall biogenesis/degradation</keyword>
<evidence type="ECO:0000256" key="4">
    <source>
        <dbReference type="ARBA" id="ARBA00023139"/>
    </source>
</evidence>
<comment type="subcellular location">
    <subcellularLocation>
        <location evidence="8">Cell membrane</location>
        <topology evidence="8">Lipid-anchor</topology>
    </subcellularLocation>
</comment>
<comment type="caution">
    <text evidence="15">The sequence shown here is derived from an EMBL/GenBank/DDBJ whole genome shotgun (WGS) entry which is preliminary data.</text>
</comment>
<reference evidence="13" key="1">
    <citation type="journal article" date="2018" name="Genome Biol.">
        <title>SKESA: strategic k-mer extension for scrupulous assemblies.</title>
        <authorList>
            <person name="Souvorov A."/>
            <person name="Agarwala R."/>
            <person name="Lipman D.J."/>
        </authorList>
    </citation>
    <scope>NUCLEOTIDE SEQUENCE</scope>
    <source>
        <strain evidence="13">Salmonella enterica</strain>
    </source>
</reference>
<dbReference type="GO" id="GO:0008932">
    <property type="term" value="F:lytic endotransglycosylase activity"/>
    <property type="evidence" value="ECO:0007669"/>
    <property type="project" value="UniProtKB-UniRule"/>
</dbReference>
<dbReference type="GO" id="GO:0000270">
    <property type="term" value="P:peptidoglycan metabolic process"/>
    <property type="evidence" value="ECO:0007669"/>
    <property type="project" value="UniProtKB-UniRule"/>
</dbReference>
<dbReference type="InterPro" id="IPR036680">
    <property type="entry name" value="SPOR-like_sf"/>
</dbReference>
<evidence type="ECO:0000313" key="13">
    <source>
        <dbReference type="EMBL" id="HAB4948213.1"/>
    </source>
</evidence>
<dbReference type="GO" id="GO:0071555">
    <property type="term" value="P:cell wall organization"/>
    <property type="evidence" value="ECO:0007669"/>
    <property type="project" value="UniProtKB-KW"/>
</dbReference>
<sequence length="377" mass="38738">MRKQLPVICVAAGIVLLAACTNDGGQQQTTVAPQPAVCNGPTVEISGAEPRYEPLNPTANQDYQRDGKSYKIVQDPSRFSQAGLAAIYDAEPGSNLTASGEMFDPMQLTAAHPTLPIPSYARITNLANGRMIVVRINDRGPYGTDRVISLSRAAADRLNTSNNTKVRIDPIIVAPDGSLSGPGMACTTVAKQTYALPPRPDLSGGMGSASSAPAQPQGDVLPVSNSTLKSDDTTGAPVSSSGFLGAPTTLAPGVLEGNEPTPAPQPAPVSAPVAAPATATPVSAPAAAAPVSAPVSAPAAAASGRFVVQVGAVSDQTRAQQYQQRLSQQFSVPGRVIQNGAVWRIQLGPFASKAEASALQQRLQTEAQLQSFIASAQ</sequence>
<dbReference type="InterPro" id="IPR009009">
    <property type="entry name" value="RlpA-like_DPBB"/>
</dbReference>
<dbReference type="GO" id="GO:0042834">
    <property type="term" value="F:peptidoglycan binding"/>
    <property type="evidence" value="ECO:0007669"/>
    <property type="project" value="InterPro"/>
</dbReference>
<comment type="similarity">
    <text evidence="8 9">Belongs to the RlpA family.</text>
</comment>
<dbReference type="SUPFAM" id="SSF110997">
    <property type="entry name" value="Sporulation related repeat"/>
    <property type="match status" value="1"/>
</dbReference>
<dbReference type="SUPFAM" id="SSF50685">
    <property type="entry name" value="Barwin-like endoglucanases"/>
    <property type="match status" value="1"/>
</dbReference>
<dbReference type="Pfam" id="PF05036">
    <property type="entry name" value="SPOR"/>
    <property type="match status" value="1"/>
</dbReference>
<reference evidence="16 17" key="2">
    <citation type="submission" date="2018-03" db="EMBL/GenBank/DDBJ databases">
        <title>Non-Typhoidal Salmonella genome sequencing and assembly.</title>
        <authorList>
            <person name="Matchawe C."/>
        </authorList>
    </citation>
    <scope>NUCLEOTIDE SEQUENCE [LARGE SCALE GENOMIC DNA]</scope>
    <source>
        <strain evidence="15 17">32evb</strain>
        <strain evidence="14 16">98se</strain>
    </source>
</reference>
<dbReference type="Pfam" id="PF03330">
    <property type="entry name" value="DPBB_1"/>
    <property type="match status" value="1"/>
</dbReference>
<dbReference type="InterPro" id="IPR036908">
    <property type="entry name" value="RlpA-like_sf"/>
</dbReference>
<protein>
    <recommendedName>
        <fullName evidence="8">Endolytic peptidoglycan transglycosylase RlpA</fullName>
        <ecNumber evidence="8">4.2.2.-</ecNumber>
    </recommendedName>
</protein>
<feature type="compositionally biased region" description="Low complexity" evidence="10">
    <location>
        <begin position="208"/>
        <end position="218"/>
    </location>
</feature>
<dbReference type="PANTHER" id="PTHR34183:SF1">
    <property type="entry name" value="ENDOLYTIC PEPTIDOGLYCAN TRANSGLYCOSYLASE RLPA"/>
    <property type="match status" value="1"/>
</dbReference>
<evidence type="ECO:0000256" key="8">
    <source>
        <dbReference type="HAMAP-Rule" id="MF_02071"/>
    </source>
</evidence>
<feature type="region of interest" description="Disordered" evidence="10">
    <location>
        <begin position="196"/>
        <end position="273"/>
    </location>
</feature>
<dbReference type="FunFam" id="3.30.70.1070:FF:000003">
    <property type="entry name" value="Endolytic peptidoglycan transglycosylase RlpA"/>
    <property type="match status" value="1"/>
</dbReference>
<dbReference type="GO" id="GO:0005886">
    <property type="term" value="C:plasma membrane"/>
    <property type="evidence" value="ECO:0007669"/>
    <property type="project" value="UniProtKB-SubCell"/>
</dbReference>
<proteinExistence type="inferred from homology"/>
<dbReference type="PROSITE" id="PS51257">
    <property type="entry name" value="PROKAR_LIPOPROTEIN"/>
    <property type="match status" value="1"/>
</dbReference>
<dbReference type="NCBIfam" id="TIGR00413">
    <property type="entry name" value="rlpA"/>
    <property type="match status" value="1"/>
</dbReference>
<dbReference type="InterPro" id="IPR007730">
    <property type="entry name" value="SPOR-like_dom"/>
</dbReference>
<dbReference type="FunFam" id="2.40.40.10:FF:000003">
    <property type="entry name" value="Endolytic peptidoglycan transglycosylase RlpA"/>
    <property type="match status" value="1"/>
</dbReference>
<feature type="signal peptide" evidence="11">
    <location>
        <begin position="1"/>
        <end position="18"/>
    </location>
</feature>
<evidence type="ECO:0000256" key="3">
    <source>
        <dbReference type="ARBA" id="ARBA00023136"/>
    </source>
</evidence>
<dbReference type="EMBL" id="DAAGXI010000016">
    <property type="protein sequence ID" value="HAB4948213.1"/>
    <property type="molecule type" value="Genomic_DNA"/>
</dbReference>
<dbReference type="NCBIfam" id="NF007953">
    <property type="entry name" value="PRK10672.1"/>
    <property type="match status" value="1"/>
</dbReference>
<feature type="domain" description="SPOR" evidence="12">
    <location>
        <begin position="300"/>
        <end position="376"/>
    </location>
</feature>
<evidence type="ECO:0000256" key="10">
    <source>
        <dbReference type="SAM" id="MobiDB-lite"/>
    </source>
</evidence>
<dbReference type="RefSeq" id="WP_023258554.1">
    <property type="nucleotide sequence ID" value="NZ_JBJIEL010000006.1"/>
</dbReference>
<dbReference type="HAMAP" id="MF_02071">
    <property type="entry name" value="RlpA"/>
    <property type="match status" value="1"/>
</dbReference>
<evidence type="ECO:0000256" key="9">
    <source>
        <dbReference type="RuleBase" id="RU003495"/>
    </source>
</evidence>
<keyword evidence="2 11" id="KW-0732">Signal</keyword>
<dbReference type="PANTHER" id="PTHR34183">
    <property type="entry name" value="ENDOLYTIC PEPTIDOGLYCAN TRANSGLYCOSYLASE RLPA"/>
    <property type="match status" value="1"/>
</dbReference>
<organism evidence="15 17">
    <name type="scientific">Salmonella enterica I</name>
    <dbReference type="NCBI Taxonomy" id="59201"/>
    <lineage>
        <taxon>Bacteria</taxon>
        <taxon>Pseudomonadati</taxon>
        <taxon>Pseudomonadota</taxon>
        <taxon>Gammaproteobacteria</taxon>
        <taxon>Enterobacterales</taxon>
        <taxon>Enterobacteriaceae</taxon>
        <taxon>Salmonella</taxon>
    </lineage>
</organism>
<dbReference type="GO" id="GO:0009279">
    <property type="term" value="C:cell outer membrane"/>
    <property type="evidence" value="ECO:0007669"/>
    <property type="project" value="TreeGrafter"/>
</dbReference>
<dbReference type="EMBL" id="PYJV01000085">
    <property type="protein sequence ID" value="TGC38465.1"/>
    <property type="molecule type" value="Genomic_DNA"/>
</dbReference>